<organism evidence="1">
    <name type="scientific">marine sediment metagenome</name>
    <dbReference type="NCBI Taxonomy" id="412755"/>
    <lineage>
        <taxon>unclassified sequences</taxon>
        <taxon>metagenomes</taxon>
        <taxon>ecological metagenomes</taxon>
    </lineage>
</organism>
<dbReference type="AlphaFoldDB" id="A0A0F8X8Q8"/>
<reference evidence="1" key="1">
    <citation type="journal article" date="2015" name="Nature">
        <title>Complex archaea that bridge the gap between prokaryotes and eukaryotes.</title>
        <authorList>
            <person name="Spang A."/>
            <person name="Saw J.H."/>
            <person name="Jorgensen S.L."/>
            <person name="Zaremba-Niedzwiedzka K."/>
            <person name="Martijn J."/>
            <person name="Lind A.E."/>
            <person name="van Eijk R."/>
            <person name="Schleper C."/>
            <person name="Guy L."/>
            <person name="Ettema T.J."/>
        </authorList>
    </citation>
    <scope>NUCLEOTIDE SEQUENCE</scope>
</reference>
<accession>A0A0F8X8Q8</accession>
<dbReference type="EMBL" id="LAZR01064532">
    <property type="protein sequence ID" value="KKK57345.1"/>
    <property type="molecule type" value="Genomic_DNA"/>
</dbReference>
<sequence length="89" mass="8877">MGLRDMSTGKKWFVLAIMAALMVTGCGSGDTPSGGRAVPDIPTCDFNCTSSSGACSGHGGVNCAAGPDTDGSVICTDGWLGSSVTYSCF</sequence>
<gene>
    <name evidence="1" type="ORF">LCGC14_3055410</name>
</gene>
<comment type="caution">
    <text evidence="1">The sequence shown here is derived from an EMBL/GenBank/DDBJ whole genome shotgun (WGS) entry which is preliminary data.</text>
</comment>
<name>A0A0F8X8Q8_9ZZZZ</name>
<evidence type="ECO:0008006" key="2">
    <source>
        <dbReference type="Google" id="ProtNLM"/>
    </source>
</evidence>
<evidence type="ECO:0000313" key="1">
    <source>
        <dbReference type="EMBL" id="KKK57345.1"/>
    </source>
</evidence>
<proteinExistence type="predicted"/>
<protein>
    <recommendedName>
        <fullName evidence="2">Lipoprotein</fullName>
    </recommendedName>
</protein>
<dbReference type="PROSITE" id="PS51257">
    <property type="entry name" value="PROKAR_LIPOPROTEIN"/>
    <property type="match status" value="1"/>
</dbReference>